<dbReference type="InterPro" id="IPR008906">
    <property type="entry name" value="HATC_C_dom"/>
</dbReference>
<dbReference type="EMBL" id="JANEYG010000106">
    <property type="protein sequence ID" value="KAJ8912985.1"/>
    <property type="molecule type" value="Genomic_DNA"/>
</dbReference>
<protein>
    <recommendedName>
        <fullName evidence="1">HAT C-terminal dimerisation domain-containing protein</fullName>
    </recommendedName>
</protein>
<dbReference type="SUPFAM" id="SSF53098">
    <property type="entry name" value="Ribonuclease H-like"/>
    <property type="match status" value="1"/>
</dbReference>
<feature type="domain" description="HAT C-terminal dimerisation" evidence="1">
    <location>
        <begin position="236"/>
        <end position="304"/>
    </location>
</feature>
<evidence type="ECO:0000259" key="1">
    <source>
        <dbReference type="Pfam" id="PF05699"/>
    </source>
</evidence>
<reference evidence="2 3" key="1">
    <citation type="journal article" date="2023" name="Insect Mol. Biol.">
        <title>Genome sequencing provides insights into the evolution of gene families encoding plant cell wall-degrading enzymes in longhorned beetles.</title>
        <authorList>
            <person name="Shin N.R."/>
            <person name="Okamura Y."/>
            <person name="Kirsch R."/>
            <person name="Pauchet Y."/>
        </authorList>
    </citation>
    <scope>NUCLEOTIDE SEQUENCE [LARGE SCALE GENOMIC DNA]</scope>
    <source>
        <strain evidence="2">EAD_L_NR</strain>
    </source>
</reference>
<keyword evidence="3" id="KW-1185">Reference proteome</keyword>
<dbReference type="GO" id="GO:0046983">
    <property type="term" value="F:protein dimerization activity"/>
    <property type="evidence" value="ECO:0007669"/>
    <property type="project" value="InterPro"/>
</dbReference>
<dbReference type="Pfam" id="PF05699">
    <property type="entry name" value="Dimer_Tnp_hAT"/>
    <property type="match status" value="1"/>
</dbReference>
<evidence type="ECO:0000313" key="2">
    <source>
        <dbReference type="EMBL" id="KAJ8912985.1"/>
    </source>
</evidence>
<gene>
    <name evidence="2" type="ORF">NQ315_000042</name>
</gene>
<dbReference type="AlphaFoldDB" id="A0AAV8VFW5"/>
<dbReference type="InterPro" id="IPR012337">
    <property type="entry name" value="RNaseH-like_sf"/>
</dbReference>
<proteinExistence type="predicted"/>
<accession>A0AAV8VFW5</accession>
<sequence>MRWAIKKVGALITDNARNIFNLLFKDLVNIPSISRISAQYLKEVQLNSNNKEVQLLSFSETRWGYICISLEFYKKNKDYLQAAVLHHKICPLIDGNLRKLILDEDSFWPKVINAHQLLKPVADSILQIESDKPNIELIRTLLKNIDMHFHNVTDLPSSDLTDIKNNILKIFEQRCMKFILHPVQLAAIFFDYARKYYTLNEEENEAVDSRVDYKSCNEPIIELKSGLWARPSVWINKNIAPLTWWKGFFSNRPLYQIAKIILNLPATTASAERNWKTYTHVHTKKPNKLTIDRAMKLVYVKYNLNIFNDD</sequence>
<evidence type="ECO:0000313" key="3">
    <source>
        <dbReference type="Proteomes" id="UP001159042"/>
    </source>
</evidence>
<dbReference type="Proteomes" id="UP001159042">
    <property type="component" value="Unassembled WGS sequence"/>
</dbReference>
<comment type="caution">
    <text evidence="2">The sequence shown here is derived from an EMBL/GenBank/DDBJ whole genome shotgun (WGS) entry which is preliminary data.</text>
</comment>
<organism evidence="2 3">
    <name type="scientific">Exocentrus adspersus</name>
    <dbReference type="NCBI Taxonomy" id="1586481"/>
    <lineage>
        <taxon>Eukaryota</taxon>
        <taxon>Metazoa</taxon>
        <taxon>Ecdysozoa</taxon>
        <taxon>Arthropoda</taxon>
        <taxon>Hexapoda</taxon>
        <taxon>Insecta</taxon>
        <taxon>Pterygota</taxon>
        <taxon>Neoptera</taxon>
        <taxon>Endopterygota</taxon>
        <taxon>Coleoptera</taxon>
        <taxon>Polyphaga</taxon>
        <taxon>Cucujiformia</taxon>
        <taxon>Chrysomeloidea</taxon>
        <taxon>Cerambycidae</taxon>
        <taxon>Lamiinae</taxon>
        <taxon>Acanthocinini</taxon>
        <taxon>Exocentrus</taxon>
    </lineage>
</organism>
<name>A0AAV8VFW5_9CUCU</name>